<name>A0A0H5BFM2_BLAVI</name>
<accession>A0A0H5BFM2</accession>
<dbReference type="RefSeq" id="WP_055037830.1">
    <property type="nucleotide sequence ID" value="NZ_AP014854.2"/>
</dbReference>
<evidence type="ECO:0000313" key="8">
    <source>
        <dbReference type="EMBL" id="CUU42848.1"/>
    </source>
</evidence>
<evidence type="ECO:0000313" key="9">
    <source>
        <dbReference type="Proteomes" id="UP000065734"/>
    </source>
</evidence>
<dbReference type="Pfam" id="PF01040">
    <property type="entry name" value="UbiA"/>
    <property type="match status" value="1"/>
</dbReference>
<dbReference type="PANTHER" id="PTHR11048">
    <property type="entry name" value="PRENYLTRANSFERASES"/>
    <property type="match status" value="1"/>
</dbReference>
<feature type="transmembrane region" description="Helical" evidence="6">
    <location>
        <begin position="326"/>
        <end position="346"/>
    </location>
</feature>
<dbReference type="NCBIfam" id="NF006088">
    <property type="entry name" value="PRK08238.1"/>
    <property type="match status" value="1"/>
</dbReference>
<dbReference type="GO" id="GO:0016765">
    <property type="term" value="F:transferase activity, transferring alkyl or aryl (other than methyl) groups"/>
    <property type="evidence" value="ECO:0007669"/>
    <property type="project" value="InterPro"/>
</dbReference>
<dbReference type="InterPro" id="IPR044878">
    <property type="entry name" value="UbiA_sf"/>
</dbReference>
<dbReference type="InterPro" id="IPR039653">
    <property type="entry name" value="Prenyltransferase"/>
</dbReference>
<organism evidence="8 9">
    <name type="scientific">Blastochloris viridis</name>
    <name type="common">Rhodopseudomonas viridis</name>
    <dbReference type="NCBI Taxonomy" id="1079"/>
    <lineage>
        <taxon>Bacteria</taxon>
        <taxon>Pseudomonadati</taxon>
        <taxon>Pseudomonadota</taxon>
        <taxon>Alphaproteobacteria</taxon>
        <taxon>Hyphomicrobiales</taxon>
        <taxon>Blastochloridaceae</taxon>
        <taxon>Blastochloris</taxon>
    </lineage>
</organism>
<dbReference type="AlphaFoldDB" id="A0A0H5BFM2"/>
<evidence type="ECO:0000256" key="5">
    <source>
        <dbReference type="ARBA" id="ARBA00023136"/>
    </source>
</evidence>
<dbReference type="InterPro" id="IPR000537">
    <property type="entry name" value="UbiA_prenyltransferase"/>
</dbReference>
<reference evidence="7" key="1">
    <citation type="journal article" date="2015" name="Genome Announc.">
        <title>Complete Genome Sequence of the Bacteriochlorophyll b-Producing Photosynthetic Bacterium Blastochloris viridis.</title>
        <authorList>
            <person name="Tsukatani Y."/>
            <person name="Hirose Y."/>
            <person name="Harada J."/>
            <person name="Misawa N."/>
            <person name="Mori K."/>
            <person name="Inoue K."/>
            <person name="Tamiaki H."/>
        </authorList>
    </citation>
    <scope>NUCLEOTIDE SEQUENCE [LARGE SCALE GENOMIC DNA]</scope>
    <source>
        <strain evidence="7">DSM 133</strain>
    </source>
</reference>
<gene>
    <name evidence="7" type="ORF">BV133_2291</name>
    <name evidence="8" type="ORF">BVIRIDIS_18630</name>
</gene>
<feature type="transmembrane region" description="Helical" evidence="6">
    <location>
        <begin position="300"/>
        <end position="319"/>
    </location>
</feature>
<reference evidence="9" key="3">
    <citation type="journal article" date="2016" name="Genome Announc.">
        <title>Revised genome sequence of the purple photosynthetic bacterium Blastochloris viridis.</title>
        <authorList>
            <person name="Liu L.N."/>
            <person name="Faulkner M."/>
            <person name="Liu X."/>
            <person name="Huang F."/>
            <person name="Darby A.C."/>
            <person name="Hall N."/>
        </authorList>
    </citation>
    <scope>NUCLEOTIDE SEQUENCE [LARGE SCALE GENOMIC DNA]</scope>
    <source>
        <strain evidence="9">ATCC 19567 / DSM 133 / F</strain>
    </source>
</reference>
<dbReference type="PATRIC" id="fig|1079.6.peg.2526"/>
<dbReference type="GO" id="GO:0005886">
    <property type="term" value="C:plasma membrane"/>
    <property type="evidence" value="ECO:0007669"/>
    <property type="project" value="TreeGrafter"/>
</dbReference>
<feature type="transmembrane region" description="Helical" evidence="6">
    <location>
        <begin position="397"/>
        <end position="419"/>
    </location>
</feature>
<evidence type="ECO:0000256" key="1">
    <source>
        <dbReference type="ARBA" id="ARBA00004141"/>
    </source>
</evidence>
<dbReference type="Gene3D" id="3.40.50.1000">
    <property type="entry name" value="HAD superfamily/HAD-like"/>
    <property type="match status" value="1"/>
</dbReference>
<dbReference type="KEGG" id="bvr:BVIR_2417"/>
<feature type="transmembrane region" description="Helical" evidence="6">
    <location>
        <begin position="352"/>
        <end position="368"/>
    </location>
</feature>
<keyword evidence="3 6" id="KW-0812">Transmembrane</keyword>
<comment type="subcellular location">
    <subcellularLocation>
        <location evidence="1">Membrane</location>
        <topology evidence="1">Multi-pass membrane protein</topology>
    </subcellularLocation>
</comment>
<evidence type="ECO:0000256" key="4">
    <source>
        <dbReference type="ARBA" id="ARBA00022989"/>
    </source>
</evidence>
<dbReference type="InterPro" id="IPR036412">
    <property type="entry name" value="HAD-like_sf"/>
</dbReference>
<keyword evidence="9" id="KW-1185">Reference proteome</keyword>
<dbReference type="PANTHER" id="PTHR11048:SF5">
    <property type="entry name" value="DECAPRENYL-PHOSPHATE PHOSPHORIBOSYLTRANSFERASE"/>
    <property type="match status" value="1"/>
</dbReference>
<dbReference type="CDD" id="cd13963">
    <property type="entry name" value="PT_UbiA_2"/>
    <property type="match status" value="1"/>
</dbReference>
<evidence type="ECO:0000256" key="3">
    <source>
        <dbReference type="ARBA" id="ARBA00022692"/>
    </source>
</evidence>
<dbReference type="STRING" id="1079.BVIR_2417"/>
<dbReference type="Gene3D" id="1.10.357.140">
    <property type="entry name" value="UbiA prenyltransferase"/>
    <property type="match status" value="1"/>
</dbReference>
<dbReference type="EMBL" id="AP014854">
    <property type="protein sequence ID" value="BAR99884.1"/>
    <property type="molecule type" value="Genomic_DNA"/>
</dbReference>
<evidence type="ECO:0000256" key="2">
    <source>
        <dbReference type="ARBA" id="ARBA00022475"/>
    </source>
</evidence>
<dbReference type="EMBL" id="LN907867">
    <property type="protein sequence ID" value="CUU42848.1"/>
    <property type="molecule type" value="Genomic_DNA"/>
</dbReference>
<dbReference type="SUPFAM" id="SSF56784">
    <property type="entry name" value="HAD-like"/>
    <property type="match status" value="1"/>
</dbReference>
<dbReference type="Proteomes" id="UP000065734">
    <property type="component" value="Chromosome I"/>
</dbReference>
<feature type="transmembrane region" description="Helical" evidence="6">
    <location>
        <begin position="431"/>
        <end position="448"/>
    </location>
</feature>
<keyword evidence="4 6" id="KW-1133">Transmembrane helix</keyword>
<dbReference type="InterPro" id="IPR023214">
    <property type="entry name" value="HAD_sf"/>
</dbReference>
<evidence type="ECO:0000313" key="7">
    <source>
        <dbReference type="EMBL" id="BAR99884.1"/>
    </source>
</evidence>
<feature type="transmembrane region" description="Helical" evidence="6">
    <location>
        <begin position="270"/>
        <end position="294"/>
    </location>
</feature>
<proteinExistence type="predicted"/>
<protein>
    <submittedName>
        <fullName evidence="7">Putative membrane protein</fullName>
    </submittedName>
</protein>
<feature type="transmembrane region" description="Helical" evidence="6">
    <location>
        <begin position="229"/>
        <end position="250"/>
    </location>
</feature>
<keyword evidence="5 6" id="KW-0472">Membrane</keyword>
<feature type="transmembrane region" description="Helical" evidence="6">
    <location>
        <begin position="469"/>
        <end position="486"/>
    </location>
</feature>
<sequence length="487" mass="52885">MELAQTLVLEDECEERPPLAVDLDCTLIWVDSLHESFLGTVRQDWLAAIKALFHLRAGRAAFKRHVADQTALDAASLPYNEPLLRYLQEEASAGRQIGLFTAADQSIADAVAAHIGLFDVVHGSDGRENLRGTRKLAAIRAAFGDRFAYAGDAEVDGPLFRAASSVVLVGETGRLEKMVGPQTAVEARFEKRRAGLRTWVRALRIRHWAKNSLVFVAPTMSLGLLDPVIAARSLILFLALGILASATYIVNDLLDIAADRHHPRKRVRPIAAGLISAHAGAVVAAILVVVAMALSLALPFAAAASLVAYLVITLAYSLVFKQMPIVDVFVLASLFTLRVFAGAALLPVPASPWLLTFSMLFFLGLALVKRYAELARVVREGGDKVVSRGYTAKDLPLVLAAGVASGFAAIVIVTIYLINEHYPSGLYSRPELLWGLMPVILLWTLRTWHITVHERMNEDPVVFALKDRFSLGLAAISAVLLVAAWLP</sequence>
<keyword evidence="2" id="KW-1003">Cell membrane</keyword>
<evidence type="ECO:0000256" key="6">
    <source>
        <dbReference type="SAM" id="Phobius"/>
    </source>
</evidence>
<reference evidence="8" key="2">
    <citation type="submission" date="2015-11" db="EMBL/GenBank/DDBJ databases">
        <authorList>
            <person name="Zhang Y."/>
            <person name="Guo Z."/>
        </authorList>
    </citation>
    <scope>NUCLEOTIDE SEQUENCE</scope>
    <source>
        <strain evidence="8">1</strain>
    </source>
</reference>
<dbReference type="GO" id="GO:0009247">
    <property type="term" value="P:glycolipid biosynthetic process"/>
    <property type="evidence" value="ECO:0007669"/>
    <property type="project" value="TreeGrafter"/>
</dbReference>